<name>X1MSM3_9ZZZZ</name>
<dbReference type="Pfam" id="PF14520">
    <property type="entry name" value="HHH_5"/>
    <property type="match status" value="1"/>
</dbReference>
<dbReference type="GO" id="GO:0042578">
    <property type="term" value="F:phosphoric ester hydrolase activity"/>
    <property type="evidence" value="ECO:0007669"/>
    <property type="project" value="TreeGrafter"/>
</dbReference>
<dbReference type="InterPro" id="IPR010996">
    <property type="entry name" value="HHH_MUS81"/>
</dbReference>
<evidence type="ECO:0000259" key="11">
    <source>
        <dbReference type="SMART" id="SM00483"/>
    </source>
</evidence>
<dbReference type="InterPro" id="IPR027421">
    <property type="entry name" value="DNA_pol_lamdba_lyase_dom_sf"/>
</dbReference>
<dbReference type="InterPro" id="IPR029398">
    <property type="entry name" value="PolB_thumb"/>
</dbReference>
<comment type="cofactor">
    <cofactor evidence="1">
        <name>Mg(2+)</name>
        <dbReference type="ChEBI" id="CHEBI:18420"/>
    </cofactor>
</comment>
<dbReference type="InterPro" id="IPR002054">
    <property type="entry name" value="DNA-dir_DNA_pol_X"/>
</dbReference>
<dbReference type="GO" id="GO:0003887">
    <property type="term" value="F:DNA-directed DNA polymerase activity"/>
    <property type="evidence" value="ECO:0007669"/>
    <property type="project" value="UniProtKB-KW"/>
</dbReference>
<comment type="caution">
    <text evidence="12">The sequence shown here is derived from an EMBL/GenBank/DDBJ whole genome shotgun (WGS) entry which is preliminary data.</text>
</comment>
<dbReference type="EC" id="2.7.7.7" evidence="2"/>
<dbReference type="SMART" id="SM00483">
    <property type="entry name" value="POLXc"/>
    <property type="match status" value="1"/>
</dbReference>
<dbReference type="CDD" id="cd00141">
    <property type="entry name" value="NT_POLXc"/>
    <property type="match status" value="1"/>
</dbReference>
<dbReference type="GO" id="GO:0005829">
    <property type="term" value="C:cytosol"/>
    <property type="evidence" value="ECO:0007669"/>
    <property type="project" value="TreeGrafter"/>
</dbReference>
<feature type="domain" description="Polymerase/histidinol phosphatase N-terminal" evidence="10">
    <location>
        <begin position="315"/>
        <end position="394"/>
    </location>
</feature>
<organism evidence="12">
    <name type="scientific">marine sediment metagenome</name>
    <dbReference type="NCBI Taxonomy" id="412755"/>
    <lineage>
        <taxon>unclassified sequences</taxon>
        <taxon>metagenomes</taxon>
        <taxon>ecological metagenomes</taxon>
    </lineage>
</organism>
<dbReference type="AlphaFoldDB" id="X1MSM3"/>
<feature type="non-terminal residue" evidence="12">
    <location>
        <position position="1"/>
    </location>
</feature>
<evidence type="ECO:0000259" key="10">
    <source>
        <dbReference type="SMART" id="SM00481"/>
    </source>
</evidence>
<accession>X1MSM3</accession>
<evidence type="ECO:0000256" key="7">
    <source>
        <dbReference type="ARBA" id="ARBA00022932"/>
    </source>
</evidence>
<dbReference type="SUPFAM" id="SSF81301">
    <property type="entry name" value="Nucleotidyltransferase"/>
    <property type="match status" value="1"/>
</dbReference>
<evidence type="ECO:0000256" key="4">
    <source>
        <dbReference type="ARBA" id="ARBA00022679"/>
    </source>
</evidence>
<gene>
    <name evidence="12" type="ORF">S06H3_14099</name>
</gene>
<evidence type="ECO:0000256" key="1">
    <source>
        <dbReference type="ARBA" id="ARBA00001946"/>
    </source>
</evidence>
<feature type="domain" description="Helix-hairpin-helix DNA-binding motif class 1" evidence="9">
    <location>
        <begin position="27"/>
        <end position="46"/>
    </location>
</feature>
<feature type="domain" description="Helix-hairpin-helix DNA-binding motif class 1" evidence="9">
    <location>
        <begin position="102"/>
        <end position="121"/>
    </location>
</feature>
<dbReference type="SMART" id="SM00278">
    <property type="entry name" value="HhH1"/>
    <property type="match status" value="3"/>
</dbReference>
<feature type="non-terminal residue" evidence="12">
    <location>
        <position position="433"/>
    </location>
</feature>
<dbReference type="InterPro" id="IPR016195">
    <property type="entry name" value="Pol/histidinol_Pase-like"/>
</dbReference>
<protein>
    <recommendedName>
        <fullName evidence="2">DNA-directed DNA polymerase</fullName>
        <ecNumber evidence="2">2.7.7.7</ecNumber>
    </recommendedName>
</protein>
<dbReference type="InterPro" id="IPR003583">
    <property type="entry name" value="Hlx-hairpin-Hlx_DNA-bd_motif"/>
</dbReference>
<evidence type="ECO:0000256" key="8">
    <source>
        <dbReference type="ARBA" id="ARBA00049244"/>
    </source>
</evidence>
<dbReference type="GO" id="GO:0008270">
    <property type="term" value="F:zinc ion binding"/>
    <property type="evidence" value="ECO:0007669"/>
    <property type="project" value="TreeGrafter"/>
</dbReference>
<evidence type="ECO:0000259" key="9">
    <source>
        <dbReference type="SMART" id="SM00278"/>
    </source>
</evidence>
<dbReference type="Gene3D" id="3.20.20.140">
    <property type="entry name" value="Metal-dependent hydrolases"/>
    <property type="match status" value="1"/>
</dbReference>
<keyword evidence="4" id="KW-0808">Transferase</keyword>
<dbReference type="SUPFAM" id="SSF47802">
    <property type="entry name" value="DNA polymerase beta, N-terminal domain-like"/>
    <property type="match status" value="1"/>
</dbReference>
<dbReference type="PANTHER" id="PTHR36928:SF1">
    <property type="entry name" value="PHOSPHATASE YCDX-RELATED"/>
    <property type="match status" value="1"/>
</dbReference>
<reference evidence="12" key="1">
    <citation type="journal article" date="2014" name="Front. Microbiol.">
        <title>High frequency of phylogenetically diverse reductive dehalogenase-homologous genes in deep subseafloor sedimentary metagenomes.</title>
        <authorList>
            <person name="Kawai M."/>
            <person name="Futagami T."/>
            <person name="Toyoda A."/>
            <person name="Takaki Y."/>
            <person name="Nishi S."/>
            <person name="Hori S."/>
            <person name="Arai W."/>
            <person name="Tsubouchi T."/>
            <person name="Morono Y."/>
            <person name="Uchiyama I."/>
            <person name="Ito T."/>
            <person name="Fujiyama A."/>
            <person name="Inagaki F."/>
            <person name="Takami H."/>
        </authorList>
    </citation>
    <scope>NUCLEOTIDE SEQUENCE</scope>
    <source>
        <strain evidence="12">Expedition CK06-06</strain>
    </source>
</reference>
<dbReference type="Pfam" id="PF02811">
    <property type="entry name" value="PHP"/>
    <property type="match status" value="1"/>
</dbReference>
<sequence length="433" mass="47887">FKIRAYQKVVRSIEHLPVEMEQLVAEDKLKEVPGVGEAITKKITELVTTGHLGYYEKLKAEFPEGISTLLDLPGIGPKTAMLLTKELDIKSVDGLEAVIVGGKVASLPRMGDKTSENILHQIQALRRKDQRIPIGEALPVVDDISARFNHLPELCHLTPAGSLRRFRETVGDIDLMGTADNAREVIQTFVTLPQVKEVLASGTTKASVVVSGGLQVDLRIVDHDSFGSTLQYFTGSKQHNINLRKRAHRLGLKLSEYGITDLATEKMEKFVTEEAFYQRQGLEFIPPELREGQHEVERAEQGTIPRLIELSDIKGDLHVHTDWSDGRDSLEAMALAARAFGYQYLGIADHSGGRGIAHGLDAERLKQQILEIKRLNQKISGIHILSGIEVDIRADGSLDMPDELLAELDIVTAAIHSSLNQSQEQMTRRIIGA</sequence>
<keyword evidence="3" id="KW-0237">DNA synthesis</keyword>
<dbReference type="GO" id="GO:0006281">
    <property type="term" value="P:DNA repair"/>
    <property type="evidence" value="ECO:0007669"/>
    <property type="project" value="InterPro"/>
</dbReference>
<evidence type="ECO:0000256" key="3">
    <source>
        <dbReference type="ARBA" id="ARBA00022634"/>
    </source>
</evidence>
<dbReference type="Gene3D" id="3.30.460.10">
    <property type="entry name" value="Beta Polymerase, domain 2"/>
    <property type="match status" value="1"/>
</dbReference>
<dbReference type="SMART" id="SM00481">
    <property type="entry name" value="POLIIIAc"/>
    <property type="match status" value="1"/>
</dbReference>
<evidence type="ECO:0000256" key="6">
    <source>
        <dbReference type="ARBA" id="ARBA00022705"/>
    </source>
</evidence>
<dbReference type="Gene3D" id="1.10.150.20">
    <property type="entry name" value="5' to 3' exonuclease, C-terminal subdomain"/>
    <property type="match status" value="1"/>
</dbReference>
<dbReference type="InterPro" id="IPR004013">
    <property type="entry name" value="PHP_dom"/>
</dbReference>
<dbReference type="Gene3D" id="3.30.210.10">
    <property type="entry name" value="DNA polymerase, thumb domain"/>
    <property type="match status" value="1"/>
</dbReference>
<feature type="domain" description="Helix-hairpin-helix DNA-binding motif class 1" evidence="9">
    <location>
        <begin position="67"/>
        <end position="86"/>
    </location>
</feature>
<dbReference type="InterPro" id="IPR003141">
    <property type="entry name" value="Pol/His_phosphatase_N"/>
</dbReference>
<evidence type="ECO:0000313" key="12">
    <source>
        <dbReference type="EMBL" id="GAI17690.1"/>
    </source>
</evidence>
<evidence type="ECO:0000256" key="5">
    <source>
        <dbReference type="ARBA" id="ARBA00022695"/>
    </source>
</evidence>
<dbReference type="InterPro" id="IPR050243">
    <property type="entry name" value="PHP_phosphatase"/>
</dbReference>
<feature type="domain" description="DNA-directed DNA polymerase X" evidence="11">
    <location>
        <begin position="4"/>
        <end position="291"/>
    </location>
</feature>
<evidence type="ECO:0000256" key="2">
    <source>
        <dbReference type="ARBA" id="ARBA00012417"/>
    </source>
</evidence>
<comment type="catalytic activity">
    <reaction evidence="8">
        <text>DNA(n) + a 2'-deoxyribonucleoside 5'-triphosphate = DNA(n+1) + diphosphate</text>
        <dbReference type="Rhea" id="RHEA:22508"/>
        <dbReference type="Rhea" id="RHEA-COMP:17339"/>
        <dbReference type="Rhea" id="RHEA-COMP:17340"/>
        <dbReference type="ChEBI" id="CHEBI:33019"/>
        <dbReference type="ChEBI" id="CHEBI:61560"/>
        <dbReference type="ChEBI" id="CHEBI:173112"/>
        <dbReference type="EC" id="2.7.7.7"/>
    </reaction>
</comment>
<dbReference type="InterPro" id="IPR037160">
    <property type="entry name" value="DNA_Pol_thumb_sf"/>
</dbReference>
<keyword evidence="7" id="KW-0239">DNA-directed DNA polymerase</keyword>
<dbReference type="GO" id="GO:0003677">
    <property type="term" value="F:DNA binding"/>
    <property type="evidence" value="ECO:0007669"/>
    <property type="project" value="InterPro"/>
</dbReference>
<keyword evidence="6" id="KW-0235">DNA replication</keyword>
<proteinExistence type="predicted"/>
<dbReference type="Gene3D" id="1.10.150.110">
    <property type="entry name" value="DNA polymerase beta, N-terminal domain-like"/>
    <property type="match status" value="1"/>
</dbReference>
<keyword evidence="5" id="KW-0548">Nucleotidyltransferase</keyword>
<dbReference type="EMBL" id="BARV01006892">
    <property type="protein sequence ID" value="GAI17690.1"/>
    <property type="molecule type" value="Genomic_DNA"/>
</dbReference>
<dbReference type="Pfam" id="PF14791">
    <property type="entry name" value="DNA_pol_B_thumb"/>
    <property type="match status" value="1"/>
</dbReference>
<dbReference type="SUPFAM" id="SSF89550">
    <property type="entry name" value="PHP domain-like"/>
    <property type="match status" value="1"/>
</dbReference>
<dbReference type="Pfam" id="PF14716">
    <property type="entry name" value="HHH_8"/>
    <property type="match status" value="1"/>
</dbReference>
<dbReference type="PANTHER" id="PTHR36928">
    <property type="entry name" value="PHOSPHATASE YCDX-RELATED"/>
    <property type="match status" value="1"/>
</dbReference>
<dbReference type="InterPro" id="IPR043519">
    <property type="entry name" value="NT_sf"/>
</dbReference>